<proteinExistence type="predicted"/>
<protein>
    <submittedName>
        <fullName evidence="1">Uncharacterized protein</fullName>
    </submittedName>
</protein>
<reference evidence="1" key="1">
    <citation type="submission" date="2020-06" db="EMBL/GenBank/DDBJ databases">
        <authorList>
            <person name="Li T."/>
            <person name="Hu X."/>
            <person name="Zhang T."/>
            <person name="Song X."/>
            <person name="Zhang H."/>
            <person name="Dai N."/>
            <person name="Sheng W."/>
            <person name="Hou X."/>
            <person name="Wei L."/>
        </authorList>
    </citation>
    <scope>NUCLEOTIDE SEQUENCE</scope>
    <source>
        <strain evidence="1">KEN1</strain>
        <tissue evidence="1">Leaf</tissue>
    </source>
</reference>
<name>A0AAW2Y9E0_9LAMI</name>
<sequence length="244" mass="27414">MGGQRRNRFLDLNYLRPWARHVISPEEVDELIQLVQRAEIKAAVFDIAEDKASGPNGFSSGFYKAAWPVICDEITQAVQDFFTSDMRKAYDLHEWDFVLASLRLFGFPNKLLAWIEECISTAYFSVSLNGEMHDFFPWCTGTRLRGFDVPLSVCPCYGSFAAAFITTSGSIRAFLVSLAVAELSKTIETRMRAFLWQGGFGSGMAKDHGAGVRFCAFRINSLETLSIGLELVRPLWFDKTFGIS</sequence>
<comment type="caution">
    <text evidence="1">The sequence shown here is derived from an EMBL/GenBank/DDBJ whole genome shotgun (WGS) entry which is preliminary data.</text>
</comment>
<accession>A0AAW2Y9E0</accession>
<evidence type="ECO:0000313" key="1">
    <source>
        <dbReference type="EMBL" id="KAL0462380.1"/>
    </source>
</evidence>
<dbReference type="AlphaFoldDB" id="A0AAW2Y9E0"/>
<dbReference type="EMBL" id="JACGWN010000001">
    <property type="protein sequence ID" value="KAL0462380.1"/>
    <property type="molecule type" value="Genomic_DNA"/>
</dbReference>
<gene>
    <name evidence="1" type="ORF">Slati_0125600</name>
</gene>
<organism evidence="1">
    <name type="scientific">Sesamum latifolium</name>
    <dbReference type="NCBI Taxonomy" id="2727402"/>
    <lineage>
        <taxon>Eukaryota</taxon>
        <taxon>Viridiplantae</taxon>
        <taxon>Streptophyta</taxon>
        <taxon>Embryophyta</taxon>
        <taxon>Tracheophyta</taxon>
        <taxon>Spermatophyta</taxon>
        <taxon>Magnoliopsida</taxon>
        <taxon>eudicotyledons</taxon>
        <taxon>Gunneridae</taxon>
        <taxon>Pentapetalae</taxon>
        <taxon>asterids</taxon>
        <taxon>lamiids</taxon>
        <taxon>Lamiales</taxon>
        <taxon>Pedaliaceae</taxon>
        <taxon>Sesamum</taxon>
    </lineage>
</organism>
<reference evidence="1" key="2">
    <citation type="journal article" date="2024" name="Plant">
        <title>Genomic evolution and insights into agronomic trait innovations of Sesamum species.</title>
        <authorList>
            <person name="Miao H."/>
            <person name="Wang L."/>
            <person name="Qu L."/>
            <person name="Liu H."/>
            <person name="Sun Y."/>
            <person name="Le M."/>
            <person name="Wang Q."/>
            <person name="Wei S."/>
            <person name="Zheng Y."/>
            <person name="Lin W."/>
            <person name="Duan Y."/>
            <person name="Cao H."/>
            <person name="Xiong S."/>
            <person name="Wang X."/>
            <person name="Wei L."/>
            <person name="Li C."/>
            <person name="Ma Q."/>
            <person name="Ju M."/>
            <person name="Zhao R."/>
            <person name="Li G."/>
            <person name="Mu C."/>
            <person name="Tian Q."/>
            <person name="Mei H."/>
            <person name="Zhang T."/>
            <person name="Gao T."/>
            <person name="Zhang H."/>
        </authorList>
    </citation>
    <scope>NUCLEOTIDE SEQUENCE</scope>
    <source>
        <strain evidence="1">KEN1</strain>
    </source>
</reference>